<reference evidence="2 5" key="2">
    <citation type="submission" date="2016-10" db="EMBL/GenBank/DDBJ databases">
        <title>Hydorgenophaga sp. LPB0072 isolated from gastropod.</title>
        <authorList>
            <person name="Kim E."/>
            <person name="Yi H."/>
        </authorList>
    </citation>
    <scope>NUCLEOTIDE SEQUENCE [LARGE SCALE GENOMIC DNA]</scope>
    <source>
        <strain evidence="2 5">LPB0072</strain>
    </source>
</reference>
<accession>A0A167GVM7</accession>
<evidence type="ECO:0008006" key="6">
    <source>
        <dbReference type="Google" id="ProtNLM"/>
    </source>
</evidence>
<dbReference type="Proteomes" id="UP000185680">
    <property type="component" value="Chromosome"/>
</dbReference>
<keyword evidence="1" id="KW-0472">Membrane</keyword>
<feature type="transmembrane region" description="Helical" evidence="1">
    <location>
        <begin position="66"/>
        <end position="86"/>
    </location>
</feature>
<proteinExistence type="predicted"/>
<dbReference type="OrthoDB" id="8526681at2"/>
<keyword evidence="4" id="KW-1185">Reference proteome</keyword>
<reference evidence="3 4" key="1">
    <citation type="submission" date="2016-02" db="EMBL/GenBank/DDBJ databases">
        <title>Draft genome sequence of Hydrogenophaga sp. LPB0072.</title>
        <authorList>
            <person name="Shin S.-K."/>
            <person name="Yi H."/>
        </authorList>
    </citation>
    <scope>NUCLEOTIDE SEQUENCE [LARGE SCALE GENOMIC DNA]</scope>
    <source>
        <strain evidence="3 4">LPB0072</strain>
    </source>
</reference>
<evidence type="ECO:0000313" key="5">
    <source>
        <dbReference type="Proteomes" id="UP000185680"/>
    </source>
</evidence>
<feature type="transmembrane region" description="Helical" evidence="1">
    <location>
        <begin position="133"/>
        <end position="160"/>
    </location>
</feature>
<keyword evidence="1" id="KW-0812">Transmembrane</keyword>
<evidence type="ECO:0000313" key="2">
    <source>
        <dbReference type="EMBL" id="AOW12749.1"/>
    </source>
</evidence>
<protein>
    <recommendedName>
        <fullName evidence="6">DUF1772 domain-containing protein</fullName>
    </recommendedName>
</protein>
<keyword evidence="1" id="KW-1133">Transmembrane helix</keyword>
<dbReference type="EMBL" id="LVWD01000034">
    <property type="protein sequence ID" value="OAD39938.1"/>
    <property type="molecule type" value="Genomic_DNA"/>
</dbReference>
<dbReference type="KEGG" id="hyl:LPB072_07745"/>
<sequence length="167" mass="17880">MSLLLALAVVSLLVSASLFVAMRCRLGLLKPGIVLLQFTFTEGAFRRVLERWGQDGVRRFSSHFPLDYGFLTAYAVFGASLGTWVSGNAVPGMASAALLPWLLPGAAVFDAVENQFHQRHVDAVPGSLPRACFLAAGLAASAKWLLILAFWPCAALVWAAPHWGALG</sequence>
<name>A0A167GVM7_9BURK</name>
<dbReference type="EMBL" id="CP017476">
    <property type="protein sequence ID" value="AOW12749.1"/>
    <property type="molecule type" value="Genomic_DNA"/>
</dbReference>
<evidence type="ECO:0000313" key="4">
    <source>
        <dbReference type="Proteomes" id="UP000185657"/>
    </source>
</evidence>
<evidence type="ECO:0000313" key="3">
    <source>
        <dbReference type="EMBL" id="OAD39938.1"/>
    </source>
</evidence>
<dbReference type="STRING" id="1763535.LPB072_07745"/>
<organism evidence="2 5">
    <name type="scientific">Hydrogenophaga crassostreae</name>
    <dbReference type="NCBI Taxonomy" id="1763535"/>
    <lineage>
        <taxon>Bacteria</taxon>
        <taxon>Pseudomonadati</taxon>
        <taxon>Pseudomonadota</taxon>
        <taxon>Betaproteobacteria</taxon>
        <taxon>Burkholderiales</taxon>
        <taxon>Comamonadaceae</taxon>
        <taxon>Hydrogenophaga</taxon>
    </lineage>
</organism>
<evidence type="ECO:0000256" key="1">
    <source>
        <dbReference type="SAM" id="Phobius"/>
    </source>
</evidence>
<dbReference type="RefSeq" id="WP_066093760.1">
    <property type="nucleotide sequence ID" value="NZ_CP017476.1"/>
</dbReference>
<dbReference type="Proteomes" id="UP000185657">
    <property type="component" value="Unassembled WGS sequence"/>
</dbReference>
<gene>
    <name evidence="2" type="ORF">LPB072_07745</name>
    <name evidence="3" type="ORF">LPB72_17240</name>
</gene>
<dbReference type="AlphaFoldDB" id="A0A167GVM7"/>